<evidence type="ECO:0000313" key="3">
    <source>
        <dbReference type="Proteomes" id="UP000192917"/>
    </source>
</evidence>
<gene>
    <name evidence="2" type="ORF">SAMN05428998_101527</name>
</gene>
<protein>
    <recommendedName>
        <fullName evidence="4">Outer membrane lipoprotein-sorting protein</fullName>
    </recommendedName>
</protein>
<dbReference type="InterPro" id="IPR006311">
    <property type="entry name" value="TAT_signal"/>
</dbReference>
<evidence type="ECO:0000256" key="1">
    <source>
        <dbReference type="SAM" id="SignalP"/>
    </source>
</evidence>
<dbReference type="Proteomes" id="UP000192917">
    <property type="component" value="Unassembled WGS sequence"/>
</dbReference>
<dbReference type="EMBL" id="FWZX01000001">
    <property type="protein sequence ID" value="SME92789.1"/>
    <property type="molecule type" value="Genomic_DNA"/>
</dbReference>
<feature type="signal peptide" evidence="1">
    <location>
        <begin position="1"/>
        <end position="32"/>
    </location>
</feature>
<sequence length="216" mass="22987">MSQQLRRRPGLRIRRLLALALFALASATLACATLTGAALPAQARALPPVGDTPYSGDFTMDSAGQMVTGRVFHSQKAERREIKAAGGEQIFILRPIEAEALMIMPAAGMAMRMPLPPDPGLAASEAFARLNPEVVGEETVGGEKTTIYQTSGKLDGRFWITDDGIIMKMSTRTARGDVTMTLTNLKRGDQAPSLFEAPPGIKIIDGGALPAGQPKQ</sequence>
<evidence type="ECO:0000313" key="2">
    <source>
        <dbReference type="EMBL" id="SME92789.1"/>
    </source>
</evidence>
<dbReference type="RefSeq" id="WP_085120858.1">
    <property type="nucleotide sequence ID" value="NZ_FWZX01000001.1"/>
</dbReference>
<keyword evidence="3" id="KW-1185">Reference proteome</keyword>
<accession>A0A1Y6B560</accession>
<organism evidence="2 3">
    <name type="scientific">Tistlia consotensis USBA 355</name>
    <dbReference type="NCBI Taxonomy" id="560819"/>
    <lineage>
        <taxon>Bacteria</taxon>
        <taxon>Pseudomonadati</taxon>
        <taxon>Pseudomonadota</taxon>
        <taxon>Alphaproteobacteria</taxon>
        <taxon>Rhodospirillales</taxon>
        <taxon>Rhodovibrionaceae</taxon>
        <taxon>Tistlia</taxon>
    </lineage>
</organism>
<dbReference type="PROSITE" id="PS51257">
    <property type="entry name" value="PROKAR_LIPOPROTEIN"/>
    <property type="match status" value="1"/>
</dbReference>
<proteinExistence type="predicted"/>
<evidence type="ECO:0008006" key="4">
    <source>
        <dbReference type="Google" id="ProtNLM"/>
    </source>
</evidence>
<feature type="chain" id="PRO_5013277813" description="Outer membrane lipoprotein-sorting protein" evidence="1">
    <location>
        <begin position="33"/>
        <end position="216"/>
    </location>
</feature>
<reference evidence="2 3" key="1">
    <citation type="submission" date="2017-04" db="EMBL/GenBank/DDBJ databases">
        <authorList>
            <person name="Afonso C.L."/>
            <person name="Miller P.J."/>
            <person name="Scott M.A."/>
            <person name="Spackman E."/>
            <person name="Goraichik I."/>
            <person name="Dimitrov K.M."/>
            <person name="Suarez D.L."/>
            <person name="Swayne D.E."/>
        </authorList>
    </citation>
    <scope>NUCLEOTIDE SEQUENCE [LARGE SCALE GENOMIC DNA]</scope>
    <source>
        <strain evidence="2 3">USBA 355</strain>
    </source>
</reference>
<dbReference type="STRING" id="560819.SAMN05428998_101527"/>
<dbReference type="AlphaFoldDB" id="A0A1Y6B560"/>
<dbReference type="PROSITE" id="PS51318">
    <property type="entry name" value="TAT"/>
    <property type="match status" value="1"/>
</dbReference>
<keyword evidence="1" id="KW-0732">Signal</keyword>
<name>A0A1Y6B560_9PROT</name>